<dbReference type="Proteomes" id="UP000282433">
    <property type="component" value="Chromosome"/>
</dbReference>
<gene>
    <name evidence="1" type="ORF">NCTC13635_01941</name>
</gene>
<proteinExistence type="predicted"/>
<protein>
    <submittedName>
        <fullName evidence="1">Phage tail length tape-measure protein 1</fullName>
    </submittedName>
</protein>
<organism evidence="1 2">
    <name type="scientific">Klebsiella pneumoniae</name>
    <dbReference type="NCBI Taxonomy" id="573"/>
    <lineage>
        <taxon>Bacteria</taxon>
        <taxon>Pseudomonadati</taxon>
        <taxon>Pseudomonadota</taxon>
        <taxon>Gammaproteobacteria</taxon>
        <taxon>Enterobacterales</taxon>
        <taxon>Enterobacteriaceae</taxon>
        <taxon>Klebsiella/Raoultella group</taxon>
        <taxon>Klebsiella</taxon>
        <taxon>Klebsiella pneumoniae complex</taxon>
    </lineage>
</organism>
<evidence type="ECO:0000313" key="1">
    <source>
        <dbReference type="EMBL" id="VEB01275.1"/>
    </source>
</evidence>
<dbReference type="AlphaFoldDB" id="A0A3S5DH77"/>
<dbReference type="EMBL" id="LR134162">
    <property type="protein sequence ID" value="VEB01275.1"/>
    <property type="molecule type" value="Genomic_DNA"/>
</dbReference>
<accession>A0A3S5DH77</accession>
<evidence type="ECO:0000313" key="2">
    <source>
        <dbReference type="Proteomes" id="UP000282433"/>
    </source>
</evidence>
<name>A0A3S5DH77_KLEPN</name>
<sequence length="52" mass="5689">MSNNFGNYYIEIDADVLPFLKGMDKVQSTLDALSADSKNGSKAFDNLSSSRI</sequence>
<reference evidence="1 2" key="1">
    <citation type="submission" date="2018-12" db="EMBL/GenBank/DDBJ databases">
        <authorList>
            <consortium name="Pathogen Informatics"/>
        </authorList>
    </citation>
    <scope>NUCLEOTIDE SEQUENCE [LARGE SCALE GENOMIC DNA]</scope>
    <source>
        <strain evidence="1 2">NCTC13635</strain>
    </source>
</reference>